<dbReference type="Proteomes" id="UP000285190">
    <property type="component" value="Unassembled WGS sequence"/>
</dbReference>
<dbReference type="AlphaFoldDB" id="A0A418WWH2"/>
<reference evidence="1 2" key="1">
    <citation type="submission" date="2018-09" db="EMBL/GenBank/DDBJ databases">
        <authorList>
            <person name="Zhu H."/>
        </authorList>
    </citation>
    <scope>NUCLEOTIDE SEQUENCE [LARGE SCALE GENOMIC DNA]</scope>
    <source>
        <strain evidence="1 2">K2R10-39</strain>
    </source>
</reference>
<dbReference type="RefSeq" id="WP_119743018.1">
    <property type="nucleotide sequence ID" value="NZ_QYUN01000003.1"/>
</dbReference>
<evidence type="ECO:0000313" key="1">
    <source>
        <dbReference type="EMBL" id="RJF96881.1"/>
    </source>
</evidence>
<comment type="caution">
    <text evidence="1">The sequence shown here is derived from an EMBL/GenBank/DDBJ whole genome shotgun (WGS) entry which is preliminary data.</text>
</comment>
<proteinExistence type="predicted"/>
<gene>
    <name evidence="1" type="ORF">D3870_21125</name>
</gene>
<protein>
    <submittedName>
        <fullName evidence="1">Uncharacterized protein</fullName>
    </submittedName>
</protein>
<dbReference type="EMBL" id="QYUN01000003">
    <property type="protein sequence ID" value="RJF96881.1"/>
    <property type="molecule type" value="Genomic_DNA"/>
</dbReference>
<sequence>MHAHSLFERSVGQGNRDLRFTHVISNFKALIRRDSGKPNFIWQQCLAEMASSDSTDMRTLVSRLRHSSIELPTLPIGIFRSVIKNPGGAPVPMLFLRRPM</sequence>
<organism evidence="1 2">
    <name type="scientific">Noviherbaspirillum cavernae</name>
    <dbReference type="NCBI Taxonomy" id="2320862"/>
    <lineage>
        <taxon>Bacteria</taxon>
        <taxon>Pseudomonadati</taxon>
        <taxon>Pseudomonadota</taxon>
        <taxon>Betaproteobacteria</taxon>
        <taxon>Burkholderiales</taxon>
        <taxon>Oxalobacteraceae</taxon>
        <taxon>Noviherbaspirillum</taxon>
    </lineage>
</organism>
<name>A0A418WWH2_9BURK</name>
<evidence type="ECO:0000313" key="2">
    <source>
        <dbReference type="Proteomes" id="UP000285190"/>
    </source>
</evidence>
<accession>A0A418WWH2</accession>
<keyword evidence="2" id="KW-1185">Reference proteome</keyword>